<protein>
    <submittedName>
        <fullName evidence="1">Uncharacterized protein</fullName>
    </submittedName>
</protein>
<reference evidence="1 2" key="1">
    <citation type="submission" date="2013-10" db="EMBL/GenBank/DDBJ databases">
        <title>The Genome Sequence of Enterococcus cecorum DSM 20682 (= ATCC 43198) (Illumina assembly).</title>
        <authorList>
            <consortium name="The Broad Institute Genomics Platform"/>
            <consortium name="The Broad Institute Genome Sequencing Center for Infectious Disease"/>
            <person name="Earl A."/>
            <person name="Russ C."/>
            <person name="Gilmore M."/>
            <person name="Surin D."/>
            <person name="Walker B."/>
            <person name="Young S."/>
            <person name="Zeng Q."/>
            <person name="Gargeya S."/>
            <person name="Fitzgerald M."/>
            <person name="Haas B."/>
            <person name="Abouelleil A."/>
            <person name="Allen A.W."/>
            <person name="Alvarado L."/>
            <person name="Arachchi H.M."/>
            <person name="Berlin A.M."/>
            <person name="Chapman S.B."/>
            <person name="Gainer-Dewar J."/>
            <person name="Goldberg J."/>
            <person name="Griggs A."/>
            <person name="Gujja S."/>
            <person name="Hansen M."/>
            <person name="Howarth C."/>
            <person name="Imamovic A."/>
            <person name="Ireland A."/>
            <person name="Larimer J."/>
            <person name="McCowan C."/>
            <person name="Murphy C."/>
            <person name="Pearson M."/>
            <person name="Poon T.W."/>
            <person name="Priest M."/>
            <person name="Roberts A."/>
            <person name="Saif S."/>
            <person name="Shea T."/>
            <person name="Sisk P."/>
            <person name="Sykes S."/>
            <person name="Wortman J."/>
            <person name="Nusbaum C."/>
            <person name="Birren B."/>
        </authorList>
    </citation>
    <scope>NUCLEOTIDE SEQUENCE [LARGE SCALE GENOMIC DNA]</scope>
    <source>
        <strain evidence="1 2">ATCC 43198</strain>
    </source>
</reference>
<proteinExistence type="predicted"/>
<organism evidence="1 2">
    <name type="scientific">Enterococcus cecorum DSM 20682 = ATCC 43198</name>
    <dbReference type="NCBI Taxonomy" id="1121864"/>
    <lineage>
        <taxon>Bacteria</taxon>
        <taxon>Bacillati</taxon>
        <taxon>Bacillota</taxon>
        <taxon>Bacilli</taxon>
        <taxon>Lactobacillales</taxon>
        <taxon>Enterococcaceae</taxon>
        <taxon>Enterococcus</taxon>
    </lineage>
</organism>
<evidence type="ECO:0000313" key="1">
    <source>
        <dbReference type="EMBL" id="ESK61730.1"/>
    </source>
</evidence>
<dbReference type="GeneID" id="60871858"/>
<sequence length="86" mass="10089">MIKNEELYAVKNERGHYEIDTARIKFPYLKGMLEEREKIEENIKKCQSLIAKQVEINNTFNQLVDVQDKTEGKVPLCPVQPKIIQQ</sequence>
<comment type="caution">
    <text evidence="1">The sequence shown here is derived from an EMBL/GenBank/DDBJ whole genome shotgun (WGS) entry which is preliminary data.</text>
</comment>
<name>S1QZE7_9ENTE</name>
<dbReference type="PATRIC" id="fig|1121864.4.peg.2227"/>
<keyword evidence="2" id="KW-1185">Reference proteome</keyword>
<gene>
    <name evidence="1" type="ORF">OMO_00699</name>
</gene>
<dbReference type="Proteomes" id="UP000017415">
    <property type="component" value="Unassembled WGS sequence"/>
</dbReference>
<dbReference type="AlphaFoldDB" id="S1QZE7"/>
<accession>S1QZE7</accession>
<dbReference type="HOGENOM" id="CLU_2492953_0_0_9"/>
<dbReference type="RefSeq" id="WP_016252356.1">
    <property type="nucleotide sequence ID" value="NZ_ASWI01000004.1"/>
</dbReference>
<dbReference type="EMBL" id="AHYS01000004">
    <property type="protein sequence ID" value="ESK61730.1"/>
    <property type="molecule type" value="Genomic_DNA"/>
</dbReference>
<evidence type="ECO:0000313" key="2">
    <source>
        <dbReference type="Proteomes" id="UP000017415"/>
    </source>
</evidence>